<evidence type="ECO:0000259" key="3">
    <source>
        <dbReference type="Pfam" id="PF01551"/>
    </source>
</evidence>
<dbReference type="InterPro" id="IPR011055">
    <property type="entry name" value="Dup_hybrid_motif"/>
</dbReference>
<dbReference type="OrthoDB" id="9809488at2"/>
<dbReference type="InterPro" id="IPR050570">
    <property type="entry name" value="Cell_wall_metabolism_enzyme"/>
</dbReference>
<evidence type="ECO:0000256" key="1">
    <source>
        <dbReference type="SAM" id="Coils"/>
    </source>
</evidence>
<dbReference type="PANTHER" id="PTHR21666">
    <property type="entry name" value="PEPTIDASE-RELATED"/>
    <property type="match status" value="1"/>
</dbReference>
<dbReference type="CDD" id="cd12797">
    <property type="entry name" value="M23_peptidase"/>
    <property type="match status" value="1"/>
</dbReference>
<dbReference type="InterPro" id="IPR016047">
    <property type="entry name" value="M23ase_b-sheet_dom"/>
</dbReference>
<protein>
    <submittedName>
        <fullName evidence="4">Murein DD-endopeptidase MepM</fullName>
        <ecNumber evidence="4">3.4.24.-</ecNumber>
    </submittedName>
</protein>
<evidence type="ECO:0000313" key="4">
    <source>
        <dbReference type="EMBL" id="RIH75536.1"/>
    </source>
</evidence>
<dbReference type="AlphaFoldDB" id="A0A399DU12"/>
<dbReference type="Gene3D" id="2.70.70.10">
    <property type="entry name" value="Glucose Permease (Domain IIA)"/>
    <property type="match status" value="1"/>
</dbReference>
<keyword evidence="2" id="KW-0472">Membrane</keyword>
<gene>
    <name evidence="4" type="primary">mepM_3</name>
    <name evidence="4" type="ORF">Mcate_02180</name>
</gene>
<keyword evidence="1" id="KW-0175">Coiled coil</keyword>
<feature type="coiled-coil region" evidence="1">
    <location>
        <begin position="55"/>
        <end position="110"/>
    </location>
</feature>
<proteinExistence type="predicted"/>
<feature type="domain" description="M23ase beta-sheet core" evidence="3">
    <location>
        <begin position="201"/>
        <end position="295"/>
    </location>
</feature>
<organism evidence="4 5">
    <name type="scientific">Meiothermus taiwanensis</name>
    <dbReference type="NCBI Taxonomy" id="172827"/>
    <lineage>
        <taxon>Bacteria</taxon>
        <taxon>Thermotogati</taxon>
        <taxon>Deinococcota</taxon>
        <taxon>Deinococci</taxon>
        <taxon>Thermales</taxon>
        <taxon>Thermaceae</taxon>
        <taxon>Meiothermus</taxon>
    </lineage>
</organism>
<reference evidence="4 5" key="1">
    <citation type="submission" date="2018-08" db="EMBL/GenBank/DDBJ databases">
        <title>Meiothermus cateniformans JCM 15151 genome sequencing project.</title>
        <authorList>
            <person name="Da Costa M.S."/>
            <person name="Albuquerque L."/>
            <person name="Raposo P."/>
            <person name="Froufe H.J.C."/>
            <person name="Barroso C.S."/>
            <person name="Egas C."/>
        </authorList>
    </citation>
    <scope>NUCLEOTIDE SEQUENCE [LARGE SCALE GENOMIC DNA]</scope>
    <source>
        <strain evidence="4 5">JCM 15151</strain>
    </source>
</reference>
<evidence type="ECO:0000313" key="5">
    <source>
        <dbReference type="Proteomes" id="UP000266089"/>
    </source>
</evidence>
<dbReference type="EMBL" id="QWKX01000064">
    <property type="protein sequence ID" value="RIH75536.1"/>
    <property type="molecule type" value="Genomic_DNA"/>
</dbReference>
<keyword evidence="2" id="KW-0812">Transmembrane</keyword>
<dbReference type="PANTHER" id="PTHR21666:SF270">
    <property type="entry name" value="MUREIN HYDROLASE ACTIVATOR ENVC"/>
    <property type="match status" value="1"/>
</dbReference>
<dbReference type="GO" id="GO:0004222">
    <property type="term" value="F:metalloendopeptidase activity"/>
    <property type="evidence" value="ECO:0007669"/>
    <property type="project" value="TreeGrafter"/>
</dbReference>
<dbReference type="FunFam" id="2.70.70.10:FF:000006">
    <property type="entry name" value="M23 family peptidase"/>
    <property type="match status" value="1"/>
</dbReference>
<accession>A0A399DU12</accession>
<keyword evidence="4" id="KW-0378">Hydrolase</keyword>
<dbReference type="RefSeq" id="WP_036197139.1">
    <property type="nucleotide sequence ID" value="NZ_JBHSXZ010000032.1"/>
</dbReference>
<dbReference type="Pfam" id="PF01551">
    <property type="entry name" value="Peptidase_M23"/>
    <property type="match status" value="1"/>
</dbReference>
<name>A0A399DU12_9DEIN</name>
<feature type="transmembrane region" description="Helical" evidence="2">
    <location>
        <begin position="28"/>
        <end position="49"/>
    </location>
</feature>
<dbReference type="EC" id="3.4.24.-" evidence="4"/>
<keyword evidence="2" id="KW-1133">Transmembrane helix</keyword>
<dbReference type="Proteomes" id="UP000266089">
    <property type="component" value="Unassembled WGS sequence"/>
</dbReference>
<dbReference type="SUPFAM" id="SSF51261">
    <property type="entry name" value="Duplicated hybrid motif"/>
    <property type="match status" value="1"/>
</dbReference>
<evidence type="ECO:0000256" key="2">
    <source>
        <dbReference type="SAM" id="Phobius"/>
    </source>
</evidence>
<comment type="caution">
    <text evidence="4">The sequence shown here is derived from an EMBL/GenBank/DDBJ whole genome shotgun (WGS) entry which is preliminary data.</text>
</comment>
<sequence>MPLRRHPVRYTLWLARTGAAPRTFSLPVWVPLVVVLALLVWSGLNLWLWQRTAEMRSLQIQLVSLSDQARKLNNQLAAERTRNNALSQDAQRILRQLEVLEKEINTLRERAGMPKIKLTPTRNEGGGRGGAATPAALEDVFKFAEQQTQAFSEKLSEVSPALNETLEREAALPYGYPIRGQTRITSYFGYRRNPFGWGFEFHNGLDFPASYGTPVRVTGAGRVIETGWKGPFGLAVVVDHGYGYRTLYGHLSSITVRVGQRLERGDVVGQVGSTGRSTGPHLHYTVFRNGGEVNPIPYLD</sequence>